<gene>
    <name evidence="4" type="ORF">SGL43_01850</name>
</gene>
<evidence type="ECO:0000259" key="2">
    <source>
        <dbReference type="Pfam" id="PF01408"/>
    </source>
</evidence>
<dbReference type="Pfam" id="PF21390">
    <property type="entry name" value="Irp3-like_C"/>
    <property type="match status" value="1"/>
</dbReference>
<proteinExistence type="predicted"/>
<dbReference type="PANTHER" id="PTHR43377:SF1">
    <property type="entry name" value="BILIVERDIN REDUCTASE A"/>
    <property type="match status" value="1"/>
</dbReference>
<evidence type="ECO:0000313" key="5">
    <source>
        <dbReference type="Proteomes" id="UP001154015"/>
    </source>
</evidence>
<dbReference type="Gene3D" id="3.40.50.720">
    <property type="entry name" value="NAD(P)-binding Rossmann-like Domain"/>
    <property type="match status" value="1"/>
</dbReference>
<dbReference type="EMBL" id="CAKXYP010000004">
    <property type="protein sequence ID" value="CAH9414838.1"/>
    <property type="molecule type" value="Genomic_DNA"/>
</dbReference>
<dbReference type="Proteomes" id="UP001154015">
    <property type="component" value="Unassembled WGS sequence"/>
</dbReference>
<dbReference type="InterPro" id="IPR051450">
    <property type="entry name" value="Gfo/Idh/MocA_Oxidoreductases"/>
</dbReference>
<feature type="domain" description="Gfo/Idh/MocA-like oxidoreductase N-terminal" evidence="2">
    <location>
        <begin position="5"/>
        <end position="120"/>
    </location>
</feature>
<protein>
    <submittedName>
        <fullName evidence="4">Iron aquisition yersiniabactin synthesis enzyme (Irp3)</fullName>
    </submittedName>
</protein>
<dbReference type="Pfam" id="PF01408">
    <property type="entry name" value="GFO_IDH_MocA"/>
    <property type="match status" value="1"/>
</dbReference>
<keyword evidence="5" id="KW-1185">Reference proteome</keyword>
<dbReference type="InterPro" id="IPR048655">
    <property type="entry name" value="Irp3-like_C"/>
</dbReference>
<sequence>MTRPMRVVVCGTRFGQVYAAALTRAPERFRLVGILARGSARSAALAEEYGVPLYDAVEQLPDDVDAACVVVSTAVGGGRGAELAKELLERGIHVLQEHPVHPDELAECLRVARGSGTQYLLNTFYPHLEPVRRFTSAARELVRLRRPVFVDALCAVQVSFDLLDILAGIFDGLRPWSITGVGARAGRPLVGVDARIAGVPLTLRVENRMQAGDDSTSLFLHRITIGTDAGNLMLANTHGPVIWSPVLSLPANPEGRFFPGRPGSAPGWADDSGPTGAHVGPAATPTWEDAVHDVWGDGVLTVLDELRGRVEAGVDPLHGQQRHLAVARAWKELTEALGYPGAAEPESGKPLTVGDLWPESLSPRAHSRVQ</sequence>
<accession>A0ABM9GTN5</accession>
<organism evidence="4 5">
    <name type="scientific">Streptomyces globisporus</name>
    <dbReference type="NCBI Taxonomy" id="1908"/>
    <lineage>
        <taxon>Bacteria</taxon>
        <taxon>Bacillati</taxon>
        <taxon>Actinomycetota</taxon>
        <taxon>Actinomycetes</taxon>
        <taxon>Kitasatosporales</taxon>
        <taxon>Streptomycetaceae</taxon>
        <taxon>Streptomyces</taxon>
    </lineage>
</organism>
<evidence type="ECO:0000256" key="1">
    <source>
        <dbReference type="SAM" id="MobiDB-lite"/>
    </source>
</evidence>
<reference evidence="4" key="1">
    <citation type="submission" date="2022-03" db="EMBL/GenBank/DDBJ databases">
        <authorList>
            <person name="Leyn A S."/>
        </authorList>
    </citation>
    <scope>NUCLEOTIDE SEQUENCE</scope>
    <source>
        <strain evidence="4">Streptomyces globisporus 4-3</strain>
    </source>
</reference>
<dbReference type="InterPro" id="IPR000683">
    <property type="entry name" value="Gfo/Idh/MocA-like_OxRdtase_N"/>
</dbReference>
<dbReference type="NCBIfam" id="TIGR01761">
    <property type="entry name" value="thiaz-red"/>
    <property type="match status" value="1"/>
</dbReference>
<dbReference type="Gene3D" id="3.30.360.10">
    <property type="entry name" value="Dihydrodipicolinate Reductase, domain 2"/>
    <property type="match status" value="1"/>
</dbReference>
<feature type="region of interest" description="Disordered" evidence="1">
    <location>
        <begin position="340"/>
        <end position="370"/>
    </location>
</feature>
<dbReference type="SUPFAM" id="SSF51735">
    <property type="entry name" value="NAD(P)-binding Rossmann-fold domains"/>
    <property type="match status" value="1"/>
</dbReference>
<evidence type="ECO:0000313" key="4">
    <source>
        <dbReference type="EMBL" id="CAH9414838.1"/>
    </source>
</evidence>
<dbReference type="PANTHER" id="PTHR43377">
    <property type="entry name" value="BILIVERDIN REDUCTASE A"/>
    <property type="match status" value="1"/>
</dbReference>
<feature type="domain" description="Thiazolinyl imine reductase-like C-terminal" evidence="3">
    <location>
        <begin position="146"/>
        <end position="244"/>
    </location>
</feature>
<name>A0ABM9GTN5_STRGL</name>
<evidence type="ECO:0000259" key="3">
    <source>
        <dbReference type="Pfam" id="PF21390"/>
    </source>
</evidence>
<dbReference type="InterPro" id="IPR010091">
    <property type="entry name" value="Thiazolinyl_imide_reductase"/>
</dbReference>
<dbReference type="PIRSF" id="PIRSF017494">
    <property type="entry name" value="Thiaz_red"/>
    <property type="match status" value="1"/>
</dbReference>
<comment type="caution">
    <text evidence="4">The sequence shown here is derived from an EMBL/GenBank/DDBJ whole genome shotgun (WGS) entry which is preliminary data.</text>
</comment>
<dbReference type="RefSeq" id="WP_128862913.1">
    <property type="nucleotide sequence ID" value="NZ_CAKXYP010000004.1"/>
</dbReference>
<dbReference type="InterPro" id="IPR036291">
    <property type="entry name" value="NAD(P)-bd_dom_sf"/>
</dbReference>